<dbReference type="OrthoDB" id="411785at2759"/>
<protein>
    <recommendedName>
        <fullName evidence="4">YkgJ family cysteine cluster protein</fullName>
    </recommendedName>
</protein>
<sequence length="199" mass="22450">MRTTRALLLLALAVGSALASKLSTDRLVAALKQIWVSHEEASRIARQLNLSLQRFLDGYTKQYTKYKGWRMLKTQEGETQPCIFLVDNKCSIHTVRPGQCSTYPWWPELTVDREWEWEKANICEGFDHPDAEPLDVESAARQLREANKMTQLRLLASTVRQSARMDEWAENVLIWDEELGPGQYGAPEGKGGAVGGGTK</sequence>
<proteinExistence type="predicted"/>
<dbReference type="EMBL" id="PGGS01000146">
    <property type="protein sequence ID" value="PNH08077.1"/>
    <property type="molecule type" value="Genomic_DNA"/>
</dbReference>
<reference evidence="2 3" key="1">
    <citation type="journal article" date="2017" name="Mol. Biol. Evol.">
        <title>The 4-celled Tetrabaena socialis nuclear genome reveals the essential components for genetic control of cell number at the origin of multicellularity in the volvocine lineage.</title>
        <authorList>
            <person name="Featherston J."/>
            <person name="Arakaki Y."/>
            <person name="Hanschen E.R."/>
            <person name="Ferris P.J."/>
            <person name="Michod R.E."/>
            <person name="Olson B.J.S.C."/>
            <person name="Nozaki H."/>
            <person name="Durand P.M."/>
        </authorList>
    </citation>
    <scope>NUCLEOTIDE SEQUENCE [LARGE SCALE GENOMIC DNA]</scope>
    <source>
        <strain evidence="2 3">NIES-571</strain>
    </source>
</reference>
<dbReference type="PANTHER" id="PTHR35866:SF1">
    <property type="entry name" value="YKGJ FAMILY CYSTEINE CLUSTER PROTEIN"/>
    <property type="match status" value="1"/>
</dbReference>
<evidence type="ECO:0000256" key="1">
    <source>
        <dbReference type="SAM" id="SignalP"/>
    </source>
</evidence>
<comment type="caution">
    <text evidence="2">The sequence shown here is derived from an EMBL/GenBank/DDBJ whole genome shotgun (WGS) entry which is preliminary data.</text>
</comment>
<accession>A0A2J8A6F4</accession>
<evidence type="ECO:0000313" key="2">
    <source>
        <dbReference type="EMBL" id="PNH08077.1"/>
    </source>
</evidence>
<feature type="chain" id="PRO_5014324750" description="YkgJ family cysteine cluster protein" evidence="1">
    <location>
        <begin position="20"/>
        <end position="199"/>
    </location>
</feature>
<keyword evidence="3" id="KW-1185">Reference proteome</keyword>
<evidence type="ECO:0008006" key="4">
    <source>
        <dbReference type="Google" id="ProtNLM"/>
    </source>
</evidence>
<evidence type="ECO:0000313" key="3">
    <source>
        <dbReference type="Proteomes" id="UP000236333"/>
    </source>
</evidence>
<organism evidence="2 3">
    <name type="scientific">Tetrabaena socialis</name>
    <dbReference type="NCBI Taxonomy" id="47790"/>
    <lineage>
        <taxon>Eukaryota</taxon>
        <taxon>Viridiplantae</taxon>
        <taxon>Chlorophyta</taxon>
        <taxon>core chlorophytes</taxon>
        <taxon>Chlorophyceae</taxon>
        <taxon>CS clade</taxon>
        <taxon>Chlamydomonadales</taxon>
        <taxon>Tetrabaenaceae</taxon>
        <taxon>Tetrabaena</taxon>
    </lineage>
</organism>
<gene>
    <name evidence="2" type="ORF">TSOC_005395</name>
</gene>
<dbReference type="InterPro" id="IPR005358">
    <property type="entry name" value="Puta_zinc/iron-chelating_dom"/>
</dbReference>
<name>A0A2J8A6F4_9CHLO</name>
<dbReference type="AlphaFoldDB" id="A0A2J8A6F4"/>
<dbReference type="PANTHER" id="PTHR35866">
    <property type="entry name" value="PUTATIVE-RELATED"/>
    <property type="match status" value="1"/>
</dbReference>
<dbReference type="Pfam" id="PF03692">
    <property type="entry name" value="CxxCxxCC"/>
    <property type="match status" value="1"/>
</dbReference>
<dbReference type="Proteomes" id="UP000236333">
    <property type="component" value="Unassembled WGS sequence"/>
</dbReference>
<keyword evidence="1" id="KW-0732">Signal</keyword>
<feature type="signal peptide" evidence="1">
    <location>
        <begin position="1"/>
        <end position="19"/>
    </location>
</feature>